<dbReference type="OrthoDB" id="560665at2759"/>
<gene>
    <name evidence="5" type="ORF">Vretifemale_15044</name>
</gene>
<comment type="pathway">
    <text evidence="1">Amino-acid biosynthesis; L-asparagine biosynthesis; L-asparagine from L-aspartate (L-Gln route): step 1/1.</text>
</comment>
<evidence type="ECO:0000256" key="3">
    <source>
        <dbReference type="ARBA" id="ARBA00022840"/>
    </source>
</evidence>
<dbReference type="EMBL" id="BNCP01000037">
    <property type="protein sequence ID" value="GIL86855.1"/>
    <property type="molecule type" value="Genomic_DNA"/>
</dbReference>
<dbReference type="GO" id="GO:0004066">
    <property type="term" value="F:asparagine synthase (glutamine-hydrolyzing) activity"/>
    <property type="evidence" value="ECO:0007669"/>
    <property type="project" value="InterPro"/>
</dbReference>
<sequence>MGLKHTVFSFTRQDVQDVYSTVIKSIETYDPNTVRAAIPMYILTHKIAKETDVRVILSGEGADELFHGYNCFRHAPTASDAKSEAARLVQNLHMFDLLRAERCFSSACLEIRVPFLDQNLVQYVQSLDANLIGGRSKRYAEKQLLRDAFAYITDLASLRILDRPKERFSDGCGFSYVPQLLSDISGDLPILSDKLKAEKNRAHHILDEFYPNNRHLVVSRTMPSWASVPTDGNLLAMHLE</sequence>
<dbReference type="InterPro" id="IPR001962">
    <property type="entry name" value="Asn_synthase"/>
</dbReference>
<dbReference type="EMBL" id="BNCP01000037">
    <property type="protein sequence ID" value="GIL86860.1"/>
    <property type="molecule type" value="Genomic_DNA"/>
</dbReference>
<dbReference type="Proteomes" id="UP000747110">
    <property type="component" value="Unassembled WGS sequence"/>
</dbReference>
<dbReference type="Pfam" id="PF00733">
    <property type="entry name" value="Asn_synthase"/>
    <property type="match status" value="1"/>
</dbReference>
<evidence type="ECO:0000313" key="6">
    <source>
        <dbReference type="Proteomes" id="UP000747110"/>
    </source>
</evidence>
<dbReference type="AlphaFoldDB" id="A0A8J4FU02"/>
<dbReference type="PANTHER" id="PTHR11772:SF23">
    <property type="entry name" value="ASPARAGINE SYNTHETASE [GLUTAMINE-HYDROLYZING]"/>
    <property type="match status" value="1"/>
</dbReference>
<name>A0A8J4FU02_9CHLO</name>
<feature type="domain" description="Asparagine synthetase" evidence="4">
    <location>
        <begin position="1"/>
        <end position="80"/>
    </location>
</feature>
<reference evidence="5" key="1">
    <citation type="journal article" date="2021" name="Proc. Natl. Acad. Sci. U.S.A.">
        <title>Three genomes in the algal genus Volvox reveal the fate of a haploid sex-determining region after a transition to homothallism.</title>
        <authorList>
            <person name="Yamamoto K."/>
            <person name="Hamaji T."/>
            <person name="Kawai-Toyooka H."/>
            <person name="Matsuzaki R."/>
            <person name="Takahashi F."/>
            <person name="Nishimura Y."/>
            <person name="Kawachi M."/>
            <person name="Noguchi H."/>
            <person name="Minakuchi Y."/>
            <person name="Umen J.G."/>
            <person name="Toyoda A."/>
            <person name="Nozaki H."/>
        </authorList>
    </citation>
    <scope>NUCLEOTIDE SEQUENCE</scope>
    <source>
        <strain evidence="5">NIES-3786</strain>
    </source>
</reference>
<dbReference type="GO" id="GO:0005829">
    <property type="term" value="C:cytosol"/>
    <property type="evidence" value="ECO:0007669"/>
    <property type="project" value="TreeGrafter"/>
</dbReference>
<keyword evidence="3" id="KW-0067">ATP-binding</keyword>
<dbReference type="PANTHER" id="PTHR11772">
    <property type="entry name" value="ASPARAGINE SYNTHETASE"/>
    <property type="match status" value="1"/>
</dbReference>
<dbReference type="InterPro" id="IPR050795">
    <property type="entry name" value="Asn_Synthetase"/>
</dbReference>
<protein>
    <recommendedName>
        <fullName evidence="4">Asparagine synthetase domain-containing protein</fullName>
    </recommendedName>
</protein>
<evidence type="ECO:0000256" key="2">
    <source>
        <dbReference type="ARBA" id="ARBA00022741"/>
    </source>
</evidence>
<evidence type="ECO:0000313" key="5">
    <source>
        <dbReference type="EMBL" id="GIL86860.1"/>
    </source>
</evidence>
<keyword evidence="6" id="KW-1185">Reference proteome</keyword>
<dbReference type="CDD" id="cd01991">
    <property type="entry name" value="Asn_synthase_B_C"/>
    <property type="match status" value="1"/>
</dbReference>
<dbReference type="InterPro" id="IPR014729">
    <property type="entry name" value="Rossmann-like_a/b/a_fold"/>
</dbReference>
<accession>A0A8J4FU02</accession>
<keyword evidence="2" id="KW-0547">Nucleotide-binding</keyword>
<organism evidence="5 6">
    <name type="scientific">Volvox reticuliferus</name>
    <dbReference type="NCBI Taxonomy" id="1737510"/>
    <lineage>
        <taxon>Eukaryota</taxon>
        <taxon>Viridiplantae</taxon>
        <taxon>Chlorophyta</taxon>
        <taxon>core chlorophytes</taxon>
        <taxon>Chlorophyceae</taxon>
        <taxon>CS clade</taxon>
        <taxon>Chlamydomonadales</taxon>
        <taxon>Volvocaceae</taxon>
        <taxon>Volvox</taxon>
    </lineage>
</organism>
<dbReference type="SUPFAM" id="SSF52402">
    <property type="entry name" value="Adenine nucleotide alpha hydrolases-like"/>
    <property type="match status" value="1"/>
</dbReference>
<dbReference type="GO" id="GO:0005524">
    <property type="term" value="F:ATP binding"/>
    <property type="evidence" value="ECO:0007669"/>
    <property type="project" value="UniProtKB-KW"/>
</dbReference>
<evidence type="ECO:0000259" key="4">
    <source>
        <dbReference type="Pfam" id="PF00733"/>
    </source>
</evidence>
<proteinExistence type="predicted"/>
<evidence type="ECO:0000256" key="1">
    <source>
        <dbReference type="ARBA" id="ARBA00005187"/>
    </source>
</evidence>
<comment type="caution">
    <text evidence="5">The sequence shown here is derived from an EMBL/GenBank/DDBJ whole genome shotgun (WGS) entry which is preliminary data.</text>
</comment>
<dbReference type="GO" id="GO:0006529">
    <property type="term" value="P:asparagine biosynthetic process"/>
    <property type="evidence" value="ECO:0007669"/>
    <property type="project" value="InterPro"/>
</dbReference>
<dbReference type="Gene3D" id="3.40.50.620">
    <property type="entry name" value="HUPs"/>
    <property type="match status" value="1"/>
</dbReference>